<dbReference type="Proteomes" id="UP001500002">
    <property type="component" value="Unassembled WGS sequence"/>
</dbReference>
<dbReference type="Pfam" id="PF01547">
    <property type="entry name" value="SBP_bac_1"/>
    <property type="match status" value="1"/>
</dbReference>
<dbReference type="SUPFAM" id="SSF53850">
    <property type="entry name" value="Periplasmic binding protein-like II"/>
    <property type="match status" value="1"/>
</dbReference>
<reference evidence="2 3" key="1">
    <citation type="journal article" date="2019" name="Int. J. Syst. Evol. Microbiol.">
        <title>The Global Catalogue of Microorganisms (GCM) 10K type strain sequencing project: providing services to taxonomists for standard genome sequencing and annotation.</title>
        <authorList>
            <consortium name="The Broad Institute Genomics Platform"/>
            <consortium name="The Broad Institute Genome Sequencing Center for Infectious Disease"/>
            <person name="Wu L."/>
            <person name="Ma J."/>
        </authorList>
    </citation>
    <scope>NUCLEOTIDE SEQUENCE [LARGE SCALE GENOMIC DNA]</scope>
    <source>
        <strain evidence="2 3">JCM 14322</strain>
    </source>
</reference>
<proteinExistence type="predicted"/>
<evidence type="ECO:0000313" key="2">
    <source>
        <dbReference type="EMBL" id="GAA1800296.1"/>
    </source>
</evidence>
<organism evidence="2 3">
    <name type="scientific">Agromyces neolithicus</name>
    <dbReference type="NCBI Taxonomy" id="269420"/>
    <lineage>
        <taxon>Bacteria</taxon>
        <taxon>Bacillati</taxon>
        <taxon>Actinomycetota</taxon>
        <taxon>Actinomycetes</taxon>
        <taxon>Micrococcales</taxon>
        <taxon>Microbacteriaceae</taxon>
        <taxon>Agromyces</taxon>
    </lineage>
</organism>
<feature type="signal peptide" evidence="1">
    <location>
        <begin position="1"/>
        <end position="21"/>
    </location>
</feature>
<keyword evidence="1" id="KW-0732">Signal</keyword>
<dbReference type="Gene3D" id="3.40.190.10">
    <property type="entry name" value="Periplasmic binding protein-like II"/>
    <property type="match status" value="1"/>
</dbReference>
<dbReference type="PANTHER" id="PTHR43649">
    <property type="entry name" value="ARABINOSE-BINDING PROTEIN-RELATED"/>
    <property type="match status" value="1"/>
</dbReference>
<sequence length="226" mass="24459">MNRRSTSRLVALTAAAGLAVAALSGCATGSGGTEETGGDVTLTWWHNGTGEPLKSFWEEVASEFEADHPGVTVEVEAFQNEDLQRTLIPNALQAGGDAAPDLFMVWAEGEIKSQVEAGYLKDLSGLTDVVESVGGAGTGWNVDGKQYGIPYRFGIEGIWYNADQFEQAGVTRDPGHVRRVRRSDRQARRFGRLADRRRRGRRLAGRPLVVPVRHQDLLGRLAEGGG</sequence>
<dbReference type="PROSITE" id="PS51257">
    <property type="entry name" value="PROKAR_LIPOPROTEIN"/>
    <property type="match status" value="1"/>
</dbReference>
<keyword evidence="3" id="KW-1185">Reference proteome</keyword>
<dbReference type="InterPro" id="IPR050490">
    <property type="entry name" value="Bact_solute-bd_prot1"/>
</dbReference>
<dbReference type="EMBL" id="BAAANJ010000001">
    <property type="protein sequence ID" value="GAA1800296.1"/>
    <property type="molecule type" value="Genomic_DNA"/>
</dbReference>
<gene>
    <name evidence="2" type="ORF">GCM10009749_05170</name>
</gene>
<accession>A0ABN2LV70</accession>
<dbReference type="InterPro" id="IPR006059">
    <property type="entry name" value="SBP"/>
</dbReference>
<evidence type="ECO:0000313" key="3">
    <source>
        <dbReference type="Proteomes" id="UP001500002"/>
    </source>
</evidence>
<comment type="caution">
    <text evidence="2">The sequence shown here is derived from an EMBL/GenBank/DDBJ whole genome shotgun (WGS) entry which is preliminary data.</text>
</comment>
<evidence type="ECO:0008006" key="4">
    <source>
        <dbReference type="Google" id="ProtNLM"/>
    </source>
</evidence>
<name>A0ABN2LV70_9MICO</name>
<evidence type="ECO:0000256" key="1">
    <source>
        <dbReference type="SAM" id="SignalP"/>
    </source>
</evidence>
<feature type="chain" id="PRO_5047080980" description="Extracellular solute-binding protein" evidence="1">
    <location>
        <begin position="22"/>
        <end position="226"/>
    </location>
</feature>
<protein>
    <recommendedName>
        <fullName evidence="4">Extracellular solute-binding protein</fullName>
    </recommendedName>
</protein>